<dbReference type="InParanoid" id="E0VFL4"/>
<evidence type="ECO:0000256" key="11">
    <source>
        <dbReference type="ARBA" id="ARBA00048701"/>
    </source>
</evidence>
<evidence type="ECO:0000313" key="18">
    <source>
        <dbReference type="EMBL" id="EEB12170.1"/>
    </source>
</evidence>
<feature type="transmembrane region" description="Helical" evidence="17">
    <location>
        <begin position="77"/>
        <end position="102"/>
    </location>
</feature>
<dbReference type="FunCoup" id="E0VFL4">
    <property type="interactions" value="612"/>
</dbReference>
<comment type="catalytic activity">
    <reaction evidence="8">
        <text>13-octadecanoyloxy-octadecanoate + H2O = 13-hydroxy-octadecanoate + octadecanoate + H(+)</text>
        <dbReference type="Rhea" id="RHEA:52084"/>
        <dbReference type="ChEBI" id="CHEBI:15377"/>
        <dbReference type="ChEBI" id="CHEBI:15378"/>
        <dbReference type="ChEBI" id="CHEBI:25629"/>
        <dbReference type="ChEBI" id="CHEBI:136304"/>
        <dbReference type="ChEBI" id="CHEBI:136335"/>
    </reaction>
    <physiologicalReaction direction="left-to-right" evidence="8">
        <dbReference type="Rhea" id="RHEA:52085"/>
    </physiologicalReaction>
</comment>
<accession>E0VFL4</accession>
<evidence type="ECO:0000256" key="3">
    <source>
        <dbReference type="ARBA" id="ARBA00009300"/>
    </source>
</evidence>
<comment type="catalytic activity">
    <reaction evidence="16">
        <text>12-(9Z-hexadecenoyloxy)-octadecanoate + H2O = 12-hydroxyoctadecanoate + (9Z)-hexadecenoate + H(+)</text>
        <dbReference type="Rhea" id="RHEA:52072"/>
        <dbReference type="ChEBI" id="CHEBI:15377"/>
        <dbReference type="ChEBI" id="CHEBI:15378"/>
        <dbReference type="ChEBI" id="CHEBI:32372"/>
        <dbReference type="ChEBI" id="CHEBI:84201"/>
        <dbReference type="ChEBI" id="CHEBI:136312"/>
    </reaction>
    <physiologicalReaction direction="left-to-right" evidence="16">
        <dbReference type="Rhea" id="RHEA:52073"/>
    </physiologicalReaction>
</comment>
<dbReference type="InterPro" id="IPR006838">
    <property type="entry name" value="ADTRP_AIG1"/>
</dbReference>
<dbReference type="AlphaFoldDB" id="E0VFL4"/>
<reference evidence="19" key="3">
    <citation type="submission" date="2020-05" db="UniProtKB">
        <authorList>
            <consortium name="EnsemblMetazoa"/>
        </authorList>
    </citation>
    <scope>IDENTIFICATION</scope>
    <source>
        <strain evidence="19">USDA</strain>
    </source>
</reference>
<evidence type="ECO:0000256" key="5">
    <source>
        <dbReference type="ARBA" id="ARBA00022989"/>
    </source>
</evidence>
<evidence type="ECO:0000256" key="2">
    <source>
        <dbReference type="ARBA" id="ARBA00004127"/>
    </source>
</evidence>
<dbReference type="PANTHER" id="PTHR10989:SF16">
    <property type="entry name" value="AT02829P-RELATED"/>
    <property type="match status" value="1"/>
</dbReference>
<dbReference type="eggNOG" id="KOG3989">
    <property type="taxonomic scope" value="Eukaryota"/>
</dbReference>
<comment type="catalytic activity">
    <reaction evidence="9">
        <text>9-hexadecanoyloxy-octadecanoate + H2O = 9-hydroxy-octadecanoate + hexadecanoate + H(+)</text>
        <dbReference type="Rhea" id="RHEA:52052"/>
        <dbReference type="ChEBI" id="CHEBI:7896"/>
        <dbReference type="ChEBI" id="CHEBI:15377"/>
        <dbReference type="ChEBI" id="CHEBI:15378"/>
        <dbReference type="ChEBI" id="CHEBI:83670"/>
        <dbReference type="ChEBI" id="CHEBI:136286"/>
    </reaction>
    <physiologicalReaction direction="left-to-right" evidence="9">
        <dbReference type="Rhea" id="RHEA:52053"/>
    </physiologicalReaction>
</comment>
<dbReference type="HOGENOM" id="CLU_073346_1_0_1"/>
<dbReference type="VEuPathDB" id="VectorBase:PHUM160850"/>
<organism>
    <name type="scientific">Pediculus humanus subsp. corporis</name>
    <name type="common">Body louse</name>
    <dbReference type="NCBI Taxonomy" id="121224"/>
    <lineage>
        <taxon>Eukaryota</taxon>
        <taxon>Metazoa</taxon>
        <taxon>Ecdysozoa</taxon>
        <taxon>Arthropoda</taxon>
        <taxon>Hexapoda</taxon>
        <taxon>Insecta</taxon>
        <taxon>Pterygota</taxon>
        <taxon>Neoptera</taxon>
        <taxon>Paraneoptera</taxon>
        <taxon>Psocodea</taxon>
        <taxon>Troctomorpha</taxon>
        <taxon>Phthiraptera</taxon>
        <taxon>Anoplura</taxon>
        <taxon>Pediculidae</taxon>
        <taxon>Pediculus</taxon>
    </lineage>
</organism>
<reference evidence="18" key="1">
    <citation type="submission" date="2007-04" db="EMBL/GenBank/DDBJ databases">
        <title>Annotation of Pediculus humanus corporis strain USDA.</title>
        <authorList>
            <person name="Kirkness E."/>
            <person name="Hannick L."/>
            <person name="Hass B."/>
            <person name="Bruggner R."/>
            <person name="Lawson D."/>
            <person name="Bidwell S."/>
            <person name="Joardar V."/>
            <person name="Caler E."/>
            <person name="Walenz B."/>
            <person name="Inman J."/>
            <person name="Schobel S."/>
            <person name="Galinsky K."/>
            <person name="Amedeo P."/>
            <person name="Strausberg R."/>
        </authorList>
    </citation>
    <scope>NUCLEOTIDE SEQUENCE</scope>
    <source>
        <strain evidence="18">USDA</strain>
    </source>
</reference>
<comment type="catalytic activity">
    <reaction evidence="14">
        <text>13-(9Z-octadecenoyloxy)-octadecanoate + H2O = 13-hydroxy-octadecanoate + (9Z)-octadecenoate + H(+)</text>
        <dbReference type="Rhea" id="RHEA:52064"/>
        <dbReference type="ChEBI" id="CHEBI:15377"/>
        <dbReference type="ChEBI" id="CHEBI:15378"/>
        <dbReference type="ChEBI" id="CHEBI:30823"/>
        <dbReference type="ChEBI" id="CHEBI:136303"/>
        <dbReference type="ChEBI" id="CHEBI:136304"/>
    </reaction>
    <physiologicalReaction direction="left-to-right" evidence="14">
        <dbReference type="Rhea" id="RHEA:52065"/>
    </physiologicalReaction>
</comment>
<comment type="catalytic activity">
    <reaction evidence="1">
        <text>9-(9Z-hexadecenoyloxy)-octadecanoate + H2O = (9Z)-hexadecenoate + 9-hydroxy-octadecanoate + H(+)</text>
        <dbReference type="Rhea" id="RHEA:52068"/>
        <dbReference type="ChEBI" id="CHEBI:15377"/>
        <dbReference type="ChEBI" id="CHEBI:15378"/>
        <dbReference type="ChEBI" id="CHEBI:32372"/>
        <dbReference type="ChEBI" id="CHEBI:136286"/>
        <dbReference type="ChEBI" id="CHEBI:136309"/>
    </reaction>
    <physiologicalReaction direction="left-to-right" evidence="1">
        <dbReference type="Rhea" id="RHEA:52069"/>
    </physiologicalReaction>
</comment>
<evidence type="ECO:0000256" key="14">
    <source>
        <dbReference type="ARBA" id="ARBA00049296"/>
    </source>
</evidence>
<dbReference type="KEGG" id="phu:Phum_PHUM160850"/>
<comment type="catalytic activity">
    <reaction evidence="10">
        <text>12-octadecanoyloxy-octadecanoate + H2O = 12-hydroxyoctadecanoate + octadecanoate + H(+)</text>
        <dbReference type="Rhea" id="RHEA:52080"/>
        <dbReference type="ChEBI" id="CHEBI:15377"/>
        <dbReference type="ChEBI" id="CHEBI:15378"/>
        <dbReference type="ChEBI" id="CHEBI:25629"/>
        <dbReference type="ChEBI" id="CHEBI:84201"/>
        <dbReference type="ChEBI" id="CHEBI:136330"/>
    </reaction>
    <physiologicalReaction direction="left-to-right" evidence="10">
        <dbReference type="Rhea" id="RHEA:52081"/>
    </physiologicalReaction>
</comment>
<keyword evidence="6 17" id="KW-0472">Membrane</keyword>
<dbReference type="EMBL" id="DS235115">
    <property type="protein sequence ID" value="EEB12170.1"/>
    <property type="molecule type" value="Genomic_DNA"/>
</dbReference>
<evidence type="ECO:0000256" key="1">
    <source>
        <dbReference type="ARBA" id="ARBA00000923"/>
    </source>
</evidence>
<comment type="catalytic activity">
    <reaction evidence="11">
        <text>12-(9Z-octadecenoyloxy)-octadecanoate + H2O = 12-hydroxyoctadecanoate + (9Z)-octadecenoate + H(+)</text>
        <dbReference type="Rhea" id="RHEA:52060"/>
        <dbReference type="ChEBI" id="CHEBI:15377"/>
        <dbReference type="ChEBI" id="CHEBI:15378"/>
        <dbReference type="ChEBI" id="CHEBI:30823"/>
        <dbReference type="ChEBI" id="CHEBI:84201"/>
        <dbReference type="ChEBI" id="CHEBI:136302"/>
    </reaction>
    <physiologicalReaction direction="left-to-right" evidence="11">
        <dbReference type="Rhea" id="RHEA:52061"/>
    </physiologicalReaction>
</comment>
<feature type="transmembrane region" description="Helical" evidence="17">
    <location>
        <begin position="46"/>
        <end position="65"/>
    </location>
</feature>
<reference evidence="18" key="2">
    <citation type="submission" date="2007-04" db="EMBL/GenBank/DDBJ databases">
        <title>The genome of the human body louse.</title>
        <authorList>
            <consortium name="The Human Body Louse Genome Consortium"/>
            <person name="Kirkness E."/>
            <person name="Walenz B."/>
            <person name="Hass B."/>
            <person name="Bruggner R."/>
            <person name="Strausberg R."/>
        </authorList>
    </citation>
    <scope>NUCLEOTIDE SEQUENCE</scope>
    <source>
        <strain evidence="18">USDA</strain>
    </source>
</reference>
<evidence type="ECO:0000313" key="20">
    <source>
        <dbReference type="Proteomes" id="UP000009046"/>
    </source>
</evidence>
<protein>
    <submittedName>
        <fullName evidence="18 19">Androgen-induced protein, putative</fullName>
    </submittedName>
</protein>
<dbReference type="GO" id="GO:0012505">
    <property type="term" value="C:endomembrane system"/>
    <property type="evidence" value="ECO:0007669"/>
    <property type="project" value="UniProtKB-SubCell"/>
</dbReference>
<comment type="catalytic activity">
    <reaction evidence="15">
        <text>13-(9Z-hexadecenoyloxy)-octadecanoate + H2O = 13-hydroxy-octadecanoate + (9Z)-hexadecenoate + H(+)</text>
        <dbReference type="Rhea" id="RHEA:52076"/>
        <dbReference type="ChEBI" id="CHEBI:15377"/>
        <dbReference type="ChEBI" id="CHEBI:15378"/>
        <dbReference type="ChEBI" id="CHEBI:32372"/>
        <dbReference type="ChEBI" id="CHEBI:136304"/>
        <dbReference type="ChEBI" id="CHEBI:136315"/>
    </reaction>
    <physiologicalReaction direction="left-to-right" evidence="15">
        <dbReference type="Rhea" id="RHEA:52077"/>
    </physiologicalReaction>
</comment>
<comment type="catalytic activity">
    <reaction evidence="13">
        <text>9-octadecanoyloxy-octadecanoate + H2O = 9-hydroxy-octadecanoate + octadecanoate + H(+)</text>
        <dbReference type="Rhea" id="RHEA:52096"/>
        <dbReference type="ChEBI" id="CHEBI:15377"/>
        <dbReference type="ChEBI" id="CHEBI:15378"/>
        <dbReference type="ChEBI" id="CHEBI:25629"/>
        <dbReference type="ChEBI" id="CHEBI:136286"/>
        <dbReference type="ChEBI" id="CHEBI:136373"/>
    </reaction>
    <physiologicalReaction direction="left-to-right" evidence="13">
        <dbReference type="Rhea" id="RHEA:52097"/>
    </physiologicalReaction>
</comment>
<feature type="transmembrane region" description="Helical" evidence="17">
    <location>
        <begin position="7"/>
        <end position="26"/>
    </location>
</feature>
<comment type="subcellular location">
    <subcellularLocation>
        <location evidence="2">Endomembrane system</location>
        <topology evidence="2">Multi-pass membrane protein</topology>
    </subcellularLocation>
</comment>
<evidence type="ECO:0000256" key="4">
    <source>
        <dbReference type="ARBA" id="ARBA00022692"/>
    </source>
</evidence>
<keyword evidence="4 17" id="KW-0812">Transmembrane</keyword>
<dbReference type="OrthoDB" id="1898221at2759"/>
<comment type="catalytic activity">
    <reaction evidence="12">
        <text>9-(9Z-octadecenoyloxy)-octadecanoate + H2O = 9-hydroxy-octadecanoate + (9Z)-octadecenoate + H(+)</text>
        <dbReference type="Rhea" id="RHEA:52048"/>
        <dbReference type="ChEBI" id="CHEBI:15377"/>
        <dbReference type="ChEBI" id="CHEBI:15378"/>
        <dbReference type="ChEBI" id="CHEBI:30823"/>
        <dbReference type="ChEBI" id="CHEBI:136282"/>
        <dbReference type="ChEBI" id="CHEBI:136286"/>
    </reaction>
    <physiologicalReaction direction="left-to-right" evidence="12">
        <dbReference type="Rhea" id="RHEA:52049"/>
    </physiologicalReaction>
</comment>
<dbReference type="GO" id="GO:0016020">
    <property type="term" value="C:membrane"/>
    <property type="evidence" value="ECO:0007669"/>
    <property type="project" value="InterPro"/>
</dbReference>
<comment type="catalytic activity">
    <reaction evidence="7">
        <text>12-hexadecanoyloxy-octadecanoate + H2O = 12-hydroxyoctadecanoate + hexadecanoate + H(+)</text>
        <dbReference type="Rhea" id="RHEA:52056"/>
        <dbReference type="ChEBI" id="CHEBI:7896"/>
        <dbReference type="ChEBI" id="CHEBI:15377"/>
        <dbReference type="ChEBI" id="CHEBI:15378"/>
        <dbReference type="ChEBI" id="CHEBI:83677"/>
        <dbReference type="ChEBI" id="CHEBI:84201"/>
    </reaction>
    <physiologicalReaction direction="left-to-right" evidence="7">
        <dbReference type="Rhea" id="RHEA:52057"/>
    </physiologicalReaction>
</comment>
<keyword evidence="20" id="KW-1185">Reference proteome</keyword>
<dbReference type="RefSeq" id="XP_002424908.1">
    <property type="nucleotide sequence ID" value="XM_002424863.1"/>
</dbReference>
<evidence type="ECO:0000313" key="19">
    <source>
        <dbReference type="EnsemblMetazoa" id="PHUM160850-PA"/>
    </source>
</evidence>
<dbReference type="PANTHER" id="PTHR10989">
    <property type="entry name" value="ANDROGEN-INDUCED PROTEIN 1-RELATED"/>
    <property type="match status" value="1"/>
</dbReference>
<proteinExistence type="inferred from homology"/>
<dbReference type="Proteomes" id="UP000009046">
    <property type="component" value="Unassembled WGS sequence"/>
</dbReference>
<evidence type="ECO:0000256" key="16">
    <source>
        <dbReference type="ARBA" id="ARBA00049428"/>
    </source>
</evidence>
<comment type="similarity">
    <text evidence="3">Belongs to the AIG1 family.</text>
</comment>
<evidence type="ECO:0000256" key="9">
    <source>
        <dbReference type="ARBA" id="ARBA00047863"/>
    </source>
</evidence>
<dbReference type="GeneID" id="8236560"/>
<evidence type="ECO:0000256" key="12">
    <source>
        <dbReference type="ARBA" id="ARBA00048800"/>
    </source>
</evidence>
<name>E0VFL4_PEDHC</name>
<sequence length="148" mass="17232">MILPYAFSSIVFPLSILVTINFWAIYSYYPRVIDEDNVTESFFPSWVNHGLHTTILLLACIEKFITYRSYPTKIQGFLGLSTVLTLYCLTCTILYLIGGVWPYPLVSLLSKWHLLIYIYGNYLFGFFIMRLGESINNKIWSKNLFLNT</sequence>
<dbReference type="EnsemblMetazoa" id="PHUM160850-RA">
    <property type="protein sequence ID" value="PHUM160850-PA"/>
    <property type="gene ID" value="PHUM160850"/>
</dbReference>
<evidence type="ECO:0000256" key="17">
    <source>
        <dbReference type="SAM" id="Phobius"/>
    </source>
</evidence>
<evidence type="ECO:0000256" key="8">
    <source>
        <dbReference type="ARBA" id="ARBA00047427"/>
    </source>
</evidence>
<feature type="transmembrane region" description="Helical" evidence="17">
    <location>
        <begin position="114"/>
        <end position="132"/>
    </location>
</feature>
<evidence type="ECO:0000256" key="6">
    <source>
        <dbReference type="ARBA" id="ARBA00023136"/>
    </source>
</evidence>
<evidence type="ECO:0000256" key="13">
    <source>
        <dbReference type="ARBA" id="ARBA00049221"/>
    </source>
</evidence>
<gene>
    <name evidence="19" type="primary">8236560</name>
    <name evidence="18" type="ORF">Phum_PHUM160850</name>
</gene>
<evidence type="ECO:0000256" key="7">
    <source>
        <dbReference type="ARBA" id="ARBA00047368"/>
    </source>
</evidence>
<keyword evidence="5 17" id="KW-1133">Transmembrane helix</keyword>
<dbReference type="Pfam" id="PF04750">
    <property type="entry name" value="Far-17a_AIG1"/>
    <property type="match status" value="1"/>
</dbReference>
<evidence type="ECO:0000256" key="10">
    <source>
        <dbReference type="ARBA" id="ARBA00048680"/>
    </source>
</evidence>
<dbReference type="EMBL" id="AAZO01001876">
    <property type="status" value="NOT_ANNOTATED_CDS"/>
    <property type="molecule type" value="Genomic_DNA"/>
</dbReference>
<evidence type="ECO:0000256" key="15">
    <source>
        <dbReference type="ARBA" id="ARBA00049322"/>
    </source>
</evidence>
<dbReference type="CTD" id="8236560"/>
<dbReference type="OMA" id="TGIWLYP"/>